<proteinExistence type="inferred from homology"/>
<evidence type="ECO:0000256" key="1">
    <source>
        <dbReference type="ARBA" id="ARBA00010982"/>
    </source>
</evidence>
<dbReference type="InterPro" id="IPR002155">
    <property type="entry name" value="Thiolase"/>
</dbReference>
<sequence length="401" mass="42874">MDYQAEIPYGAYWSTPFTRWQGSFANLHSVEFAAHVARLELARRKIDPQVFDYGVLGFSVPQKHSFFGLPWLTGLVGATGVGGPTLMQACATGVRSLLAGAQEIEVGLATTALVLNCDRTSNGPHLYYPNPRGPGGTGAAEDWVMDNFGCDPLGGHSMLATAENVAKKHGFTTAEQHEVVLRREEQYREALADGAAFLRRFMTLPFEVPAPGYKKTAGILEGDEGVSQSTAEGLAKLKPVLPGGTVTFGGQTHPADGNAAIVLTTRHRARELAANPKIAVRLRGFGQARAALAYMPEATVPAAQRALAQAGKRVEQMTAIKTHNPFAINDLLFAKENGVDWRTMNNFGCSLVWGHPQAPMGTRAIIELIEELALRGGGWGLFTGCAAGDTAMALVLEVCDA</sequence>
<dbReference type="GO" id="GO:0003988">
    <property type="term" value="F:acetyl-CoA C-acyltransferase activity"/>
    <property type="evidence" value="ECO:0007669"/>
    <property type="project" value="UniProtKB-ARBA"/>
</dbReference>
<evidence type="ECO:0000256" key="2">
    <source>
        <dbReference type="ARBA" id="ARBA00022679"/>
    </source>
</evidence>
<reference evidence="8 9" key="1">
    <citation type="journal article" date="2020" name="Nature">
        <title>Bacterial chemolithoautotrophy via manganese oxidation.</title>
        <authorList>
            <person name="Yu H."/>
            <person name="Leadbetter J.R."/>
        </authorList>
    </citation>
    <scope>NUCLEOTIDE SEQUENCE [LARGE SCALE GENOMIC DNA]</scope>
    <source>
        <strain evidence="8 9">RBP-1</strain>
    </source>
</reference>
<dbReference type="Proteomes" id="UP000521868">
    <property type="component" value="Unassembled WGS sequence"/>
</dbReference>
<dbReference type="SUPFAM" id="SSF53901">
    <property type="entry name" value="Thiolase-like"/>
    <property type="match status" value="2"/>
</dbReference>
<name>A0A7X6DEB1_9BURK</name>
<evidence type="ECO:0000313" key="9">
    <source>
        <dbReference type="Proteomes" id="UP000521868"/>
    </source>
</evidence>
<feature type="active site" description="Proton acceptor" evidence="4">
    <location>
        <position position="355"/>
    </location>
</feature>
<protein>
    <submittedName>
        <fullName evidence="8">Thiolase family protein</fullName>
    </submittedName>
</protein>
<dbReference type="Gene3D" id="3.40.47.10">
    <property type="match status" value="1"/>
</dbReference>
<dbReference type="InterPro" id="IPR020616">
    <property type="entry name" value="Thiolase_N"/>
</dbReference>
<organism evidence="8 9">
    <name type="scientific">Ramlibacter lithotrophicus</name>
    <dbReference type="NCBI Taxonomy" id="2606681"/>
    <lineage>
        <taxon>Bacteria</taxon>
        <taxon>Pseudomonadati</taxon>
        <taxon>Pseudomonadota</taxon>
        <taxon>Betaproteobacteria</taxon>
        <taxon>Burkholderiales</taxon>
        <taxon>Comamonadaceae</taxon>
        <taxon>Ramlibacter</taxon>
    </lineage>
</organism>
<dbReference type="RefSeq" id="WP_168106705.1">
    <property type="nucleotide sequence ID" value="NZ_VTOX01000002.1"/>
</dbReference>
<dbReference type="EMBL" id="VTOX01000002">
    <property type="protein sequence ID" value="NKE65595.1"/>
    <property type="molecule type" value="Genomic_DNA"/>
</dbReference>
<keyword evidence="9" id="KW-1185">Reference proteome</keyword>
<comment type="caution">
    <text evidence="8">The sequence shown here is derived from an EMBL/GenBank/DDBJ whole genome shotgun (WGS) entry which is preliminary data.</text>
</comment>
<dbReference type="InterPro" id="IPR016039">
    <property type="entry name" value="Thiolase-like"/>
</dbReference>
<feature type="active site" description="Proton acceptor" evidence="4">
    <location>
        <position position="385"/>
    </location>
</feature>
<dbReference type="PIRSF" id="PIRSF000429">
    <property type="entry name" value="Ac-CoA_Ac_transf"/>
    <property type="match status" value="1"/>
</dbReference>
<dbReference type="InterPro" id="IPR020617">
    <property type="entry name" value="Thiolase_C"/>
</dbReference>
<dbReference type="Pfam" id="PF02803">
    <property type="entry name" value="Thiolase_C"/>
    <property type="match status" value="1"/>
</dbReference>
<evidence type="ECO:0000256" key="4">
    <source>
        <dbReference type="PIRSR" id="PIRSR000429-1"/>
    </source>
</evidence>
<dbReference type="AlphaFoldDB" id="A0A7X6DEB1"/>
<feature type="domain" description="Thiolase N-terminal" evidence="6">
    <location>
        <begin position="15"/>
        <end position="266"/>
    </location>
</feature>
<feature type="active site" description="Acyl-thioester intermediate" evidence="4">
    <location>
        <position position="90"/>
    </location>
</feature>
<dbReference type="PANTHER" id="PTHR18919:SF107">
    <property type="entry name" value="ACETYL-COA ACETYLTRANSFERASE, CYTOSOLIC"/>
    <property type="match status" value="1"/>
</dbReference>
<gene>
    <name evidence="8" type="ORF">RAMLITH_07145</name>
</gene>
<keyword evidence="2 5" id="KW-0808">Transferase</keyword>
<keyword evidence="3 5" id="KW-0012">Acyltransferase</keyword>
<evidence type="ECO:0000256" key="3">
    <source>
        <dbReference type="ARBA" id="ARBA00023315"/>
    </source>
</evidence>
<evidence type="ECO:0000313" key="8">
    <source>
        <dbReference type="EMBL" id="NKE65595.1"/>
    </source>
</evidence>
<evidence type="ECO:0000256" key="5">
    <source>
        <dbReference type="RuleBase" id="RU003557"/>
    </source>
</evidence>
<dbReference type="PANTHER" id="PTHR18919">
    <property type="entry name" value="ACETYL-COA C-ACYLTRANSFERASE"/>
    <property type="match status" value="1"/>
</dbReference>
<comment type="similarity">
    <text evidence="1 5">Belongs to the thiolase-like superfamily. Thiolase family.</text>
</comment>
<accession>A0A7X6DEB1</accession>
<dbReference type="CDD" id="cd00751">
    <property type="entry name" value="thiolase"/>
    <property type="match status" value="1"/>
</dbReference>
<evidence type="ECO:0000259" key="7">
    <source>
        <dbReference type="Pfam" id="PF02803"/>
    </source>
</evidence>
<feature type="domain" description="Thiolase C-terminal" evidence="7">
    <location>
        <begin position="278"/>
        <end position="397"/>
    </location>
</feature>
<dbReference type="Pfam" id="PF00108">
    <property type="entry name" value="Thiolase_N"/>
    <property type="match status" value="1"/>
</dbReference>
<evidence type="ECO:0000259" key="6">
    <source>
        <dbReference type="Pfam" id="PF00108"/>
    </source>
</evidence>